<dbReference type="OrthoDB" id="7042322at2759"/>
<accession>A0A5M3N4S5</accession>
<dbReference type="InterPro" id="IPR015421">
    <property type="entry name" value="PyrdxlP-dep_Trfase_major"/>
</dbReference>
<dbReference type="PRINTS" id="PR00753">
    <property type="entry name" value="ACCSYNTHASE"/>
</dbReference>
<evidence type="ECO:0000259" key="2">
    <source>
        <dbReference type="Pfam" id="PF00155"/>
    </source>
</evidence>
<dbReference type="PANTHER" id="PTHR43795:SF39">
    <property type="entry name" value="AMINOTRANSFERASE CLASS I_CLASSII DOMAIN-CONTAINING PROTEIN"/>
    <property type="match status" value="1"/>
</dbReference>
<evidence type="ECO:0000313" key="4">
    <source>
        <dbReference type="Proteomes" id="UP000053558"/>
    </source>
</evidence>
<organism evidence="3 4">
    <name type="scientific">Coniophora puteana (strain RWD-64-598)</name>
    <name type="common">Brown rot fungus</name>
    <dbReference type="NCBI Taxonomy" id="741705"/>
    <lineage>
        <taxon>Eukaryota</taxon>
        <taxon>Fungi</taxon>
        <taxon>Dikarya</taxon>
        <taxon>Basidiomycota</taxon>
        <taxon>Agaricomycotina</taxon>
        <taxon>Agaricomycetes</taxon>
        <taxon>Agaricomycetidae</taxon>
        <taxon>Boletales</taxon>
        <taxon>Coniophorineae</taxon>
        <taxon>Coniophoraceae</taxon>
        <taxon>Coniophora</taxon>
    </lineage>
</organism>
<keyword evidence="1" id="KW-0663">Pyridoxal phosphate</keyword>
<dbReference type="KEGG" id="cput:CONPUDRAFT_148175"/>
<dbReference type="GO" id="GO:0008483">
    <property type="term" value="F:transaminase activity"/>
    <property type="evidence" value="ECO:0007669"/>
    <property type="project" value="TreeGrafter"/>
</dbReference>
<evidence type="ECO:0000256" key="1">
    <source>
        <dbReference type="ARBA" id="ARBA00022898"/>
    </source>
</evidence>
<dbReference type="CDD" id="cd00609">
    <property type="entry name" value="AAT_like"/>
    <property type="match status" value="1"/>
</dbReference>
<comment type="caution">
    <text evidence="3">The sequence shown here is derived from an EMBL/GenBank/DDBJ whole genome shotgun (WGS) entry which is preliminary data.</text>
</comment>
<name>A0A5M3N4S5_CONPW</name>
<dbReference type="GO" id="GO:0030170">
    <property type="term" value="F:pyridoxal phosphate binding"/>
    <property type="evidence" value="ECO:0007669"/>
    <property type="project" value="InterPro"/>
</dbReference>
<dbReference type="InterPro" id="IPR004839">
    <property type="entry name" value="Aminotransferase_I/II_large"/>
</dbReference>
<dbReference type="Proteomes" id="UP000053558">
    <property type="component" value="Unassembled WGS sequence"/>
</dbReference>
<evidence type="ECO:0000313" key="3">
    <source>
        <dbReference type="EMBL" id="EIW86054.1"/>
    </source>
</evidence>
<protein>
    <submittedName>
        <fullName evidence="3">PLP-dependent transferase</fullName>
    </submittedName>
</protein>
<dbReference type="GeneID" id="19202463"/>
<dbReference type="Pfam" id="PF00155">
    <property type="entry name" value="Aminotran_1_2"/>
    <property type="match status" value="1"/>
</dbReference>
<dbReference type="OMA" id="PYYGTFV"/>
<dbReference type="GO" id="GO:0006520">
    <property type="term" value="P:amino acid metabolic process"/>
    <property type="evidence" value="ECO:0007669"/>
    <property type="project" value="TreeGrafter"/>
</dbReference>
<dbReference type="EMBL" id="JH711573">
    <property type="protein sequence ID" value="EIW86054.1"/>
    <property type="molecule type" value="Genomic_DNA"/>
</dbReference>
<keyword evidence="4" id="KW-1185">Reference proteome</keyword>
<proteinExistence type="predicted"/>
<dbReference type="SUPFAM" id="SSF53383">
    <property type="entry name" value="PLP-dependent transferases"/>
    <property type="match status" value="1"/>
</dbReference>
<reference evidence="4" key="1">
    <citation type="journal article" date="2012" name="Science">
        <title>The Paleozoic origin of enzymatic lignin decomposition reconstructed from 31 fungal genomes.</title>
        <authorList>
            <person name="Floudas D."/>
            <person name="Binder M."/>
            <person name="Riley R."/>
            <person name="Barry K."/>
            <person name="Blanchette R.A."/>
            <person name="Henrissat B."/>
            <person name="Martinez A.T."/>
            <person name="Otillar R."/>
            <person name="Spatafora J.W."/>
            <person name="Yadav J.S."/>
            <person name="Aerts A."/>
            <person name="Benoit I."/>
            <person name="Boyd A."/>
            <person name="Carlson A."/>
            <person name="Copeland A."/>
            <person name="Coutinho P.M."/>
            <person name="de Vries R.P."/>
            <person name="Ferreira P."/>
            <person name="Findley K."/>
            <person name="Foster B."/>
            <person name="Gaskell J."/>
            <person name="Glotzer D."/>
            <person name="Gorecki P."/>
            <person name="Heitman J."/>
            <person name="Hesse C."/>
            <person name="Hori C."/>
            <person name="Igarashi K."/>
            <person name="Jurgens J.A."/>
            <person name="Kallen N."/>
            <person name="Kersten P."/>
            <person name="Kohler A."/>
            <person name="Kuees U."/>
            <person name="Kumar T.K.A."/>
            <person name="Kuo A."/>
            <person name="LaButti K."/>
            <person name="Larrondo L.F."/>
            <person name="Lindquist E."/>
            <person name="Ling A."/>
            <person name="Lombard V."/>
            <person name="Lucas S."/>
            <person name="Lundell T."/>
            <person name="Martin R."/>
            <person name="McLaughlin D.J."/>
            <person name="Morgenstern I."/>
            <person name="Morin E."/>
            <person name="Murat C."/>
            <person name="Nagy L.G."/>
            <person name="Nolan M."/>
            <person name="Ohm R.A."/>
            <person name="Patyshakuliyeva A."/>
            <person name="Rokas A."/>
            <person name="Ruiz-Duenas F.J."/>
            <person name="Sabat G."/>
            <person name="Salamov A."/>
            <person name="Samejima M."/>
            <person name="Schmutz J."/>
            <person name="Slot J.C."/>
            <person name="St John F."/>
            <person name="Stenlid J."/>
            <person name="Sun H."/>
            <person name="Sun S."/>
            <person name="Syed K."/>
            <person name="Tsang A."/>
            <person name="Wiebenga A."/>
            <person name="Young D."/>
            <person name="Pisabarro A."/>
            <person name="Eastwood D.C."/>
            <person name="Martin F."/>
            <person name="Cullen D."/>
            <person name="Grigoriev I.V."/>
            <person name="Hibbett D.S."/>
        </authorList>
    </citation>
    <scope>NUCLEOTIDE SEQUENCE [LARGE SCALE GENOMIC DNA]</scope>
    <source>
        <strain evidence="4">RWD-64-598 SS2</strain>
    </source>
</reference>
<sequence>MIEKDPTEKELPEKLYDPTHNPDGLLVMGVAENALMTPVFTEYTEKHSHLHPDHLRYRWTTRKGFAPTAEEALPNYINDTFHPIIPVTQENSVAGAGVGSLISQFCWHVCEDGDAFLITAPFYDGFRGDCAYPSGTGLVVVDIPPSIDPLTKESVKYLEAAIKEPKTGGPTIRGLILCNPHNPLGTIYPTESIVAYAQLAEKYDLHLLVDEIYGNQVYASSLVPHPPPFVSALSLDLLSLANCNPSRVHVVAGPSKDFGASGLCIGIFISQHNPELVKLMDSAAESNQISGSTNAIFAAALSDRQWRDWFLEENRRRTAEAFEVVVAWCRFHKIPLLPCYAGQFAIMDLESVLNHFRTKKTLEEKEEALSSKMLKAGVLMFPTGQDQYPTRYRLVFVRPRDVLQLGLRRLETAFGLPHMSEIGAKGDSDQETAERSGCVITQKLVDAVSLGTSTGTCRKPC</sequence>
<dbReference type="InterPro" id="IPR015422">
    <property type="entry name" value="PyrdxlP-dep_Trfase_small"/>
</dbReference>
<dbReference type="PANTHER" id="PTHR43795">
    <property type="entry name" value="BIFUNCTIONAL ASPARTATE AMINOTRANSFERASE AND GLUTAMATE/ASPARTATE-PREPHENATE AMINOTRANSFERASE-RELATED"/>
    <property type="match status" value="1"/>
</dbReference>
<dbReference type="Gene3D" id="3.90.1150.10">
    <property type="entry name" value="Aspartate Aminotransferase, domain 1"/>
    <property type="match status" value="1"/>
</dbReference>
<dbReference type="RefSeq" id="XP_007763002.1">
    <property type="nucleotide sequence ID" value="XM_007764812.1"/>
</dbReference>
<gene>
    <name evidence="3" type="ORF">CONPUDRAFT_148175</name>
</gene>
<feature type="domain" description="Aminotransferase class I/classII large" evidence="2">
    <location>
        <begin position="66"/>
        <end position="397"/>
    </location>
</feature>
<dbReference type="InterPro" id="IPR015424">
    <property type="entry name" value="PyrdxlP-dep_Trfase"/>
</dbReference>
<dbReference type="InterPro" id="IPR050478">
    <property type="entry name" value="Ethylene_sulfur-biosynth"/>
</dbReference>
<dbReference type="Gene3D" id="3.40.640.10">
    <property type="entry name" value="Type I PLP-dependent aspartate aminotransferase-like (Major domain)"/>
    <property type="match status" value="1"/>
</dbReference>
<dbReference type="AlphaFoldDB" id="A0A5M3N4S5"/>
<keyword evidence="3" id="KW-0808">Transferase</keyword>